<reference evidence="2 3" key="1">
    <citation type="submission" date="2017-12" db="EMBL/GenBank/DDBJ databases">
        <authorList>
            <person name="Hurst M.R.H."/>
        </authorList>
    </citation>
    <scope>NUCLEOTIDE SEQUENCE [LARGE SCALE GENOMIC DNA]</scope>
    <source>
        <strain evidence="2 3">TH11417</strain>
    </source>
</reference>
<dbReference type="Pfam" id="PF07099">
    <property type="entry name" value="DUF1361"/>
    <property type="match status" value="1"/>
</dbReference>
<dbReference type="EMBL" id="CP025536">
    <property type="protein sequence ID" value="AUW96005.1"/>
    <property type="molecule type" value="Genomic_DNA"/>
</dbReference>
<evidence type="ECO:0000313" key="2">
    <source>
        <dbReference type="EMBL" id="AUW96005.1"/>
    </source>
</evidence>
<feature type="transmembrane region" description="Helical" evidence="1">
    <location>
        <begin position="125"/>
        <end position="145"/>
    </location>
</feature>
<dbReference type="OrthoDB" id="4540541at2"/>
<keyword evidence="1" id="KW-0812">Transmembrane</keyword>
<accession>A0A2L0D2G6</accession>
<sequence>MKRQFIVIHAFFAIISLAFWYYNPTGPGLIWNIFLATLAFDFSYLACSIKNRWLKPFFMLGWFIFYPNTFYMLTDLVHMSFVTDILNDRLSFMHYIIYMSSILLALILGVLSVRYTLLILRVRHWFWFYLYIIGLSFISSLAIHLGRFARLNSWDVFANPSLVYRELLEIFSYSEIHFILGFTFIQTMCLLLLAERTNDFFK</sequence>
<dbReference type="KEGG" id="splr:C0J00_02115"/>
<gene>
    <name evidence="2" type="ORF">C0J00_02115</name>
</gene>
<reference evidence="2 3" key="2">
    <citation type="submission" date="2018-02" db="EMBL/GenBank/DDBJ databases">
        <title>Whole genome sequencing analysis of Streptococcus pluranimalium isolated from cattle infected mastitis in China.</title>
        <authorList>
            <person name="Zhang J.-R."/>
            <person name="Hu G.-Z."/>
        </authorList>
    </citation>
    <scope>NUCLEOTIDE SEQUENCE [LARGE SCALE GENOMIC DNA]</scope>
    <source>
        <strain evidence="2 3">TH11417</strain>
    </source>
</reference>
<keyword evidence="1" id="KW-0472">Membrane</keyword>
<feature type="transmembrane region" description="Helical" evidence="1">
    <location>
        <begin position="176"/>
        <end position="194"/>
    </location>
</feature>
<keyword evidence="1" id="KW-1133">Transmembrane helix</keyword>
<protein>
    <submittedName>
        <fullName evidence="2">DUF1361 domain-containing protein</fullName>
    </submittedName>
</protein>
<dbReference type="GeneID" id="98392707"/>
<feature type="transmembrane region" description="Helical" evidence="1">
    <location>
        <begin position="53"/>
        <end position="72"/>
    </location>
</feature>
<keyword evidence="3" id="KW-1185">Reference proteome</keyword>
<feature type="transmembrane region" description="Helical" evidence="1">
    <location>
        <begin position="28"/>
        <end position="46"/>
    </location>
</feature>
<evidence type="ECO:0000313" key="3">
    <source>
        <dbReference type="Proteomes" id="UP000238956"/>
    </source>
</evidence>
<dbReference type="AlphaFoldDB" id="A0A2L0D2G6"/>
<dbReference type="InterPro" id="IPR009793">
    <property type="entry name" value="DUF1361"/>
</dbReference>
<name>A0A2L0D2G6_9STRE</name>
<proteinExistence type="predicted"/>
<dbReference type="Proteomes" id="UP000238956">
    <property type="component" value="Chromosome"/>
</dbReference>
<organism evidence="2 3">
    <name type="scientific">Streptococcus pluranimalium</name>
    <dbReference type="NCBI Taxonomy" id="82348"/>
    <lineage>
        <taxon>Bacteria</taxon>
        <taxon>Bacillati</taxon>
        <taxon>Bacillota</taxon>
        <taxon>Bacilli</taxon>
        <taxon>Lactobacillales</taxon>
        <taxon>Streptococcaceae</taxon>
        <taxon>Streptococcus</taxon>
    </lineage>
</organism>
<dbReference type="RefSeq" id="WP_104967346.1">
    <property type="nucleotide sequence ID" value="NZ_CP025536.1"/>
</dbReference>
<feature type="transmembrane region" description="Helical" evidence="1">
    <location>
        <begin position="92"/>
        <end position="113"/>
    </location>
</feature>
<evidence type="ECO:0000256" key="1">
    <source>
        <dbReference type="SAM" id="Phobius"/>
    </source>
</evidence>
<feature type="transmembrane region" description="Helical" evidence="1">
    <location>
        <begin position="5"/>
        <end position="22"/>
    </location>
</feature>